<reference evidence="3 5" key="3">
    <citation type="submission" date="2017-11" db="EMBL/GenBank/DDBJ databases">
        <title>De-novo sequencing of pomegranate (Punica granatum L.) genome.</title>
        <authorList>
            <person name="Akparov Z."/>
            <person name="Amiraslanov A."/>
            <person name="Hajiyeva S."/>
            <person name="Abbasov M."/>
            <person name="Kaur K."/>
            <person name="Hamwieh A."/>
            <person name="Solovyev V."/>
            <person name="Salamov A."/>
            <person name="Braich B."/>
            <person name="Kosarev P."/>
            <person name="Mahmoud A."/>
            <person name="Hajiyev E."/>
            <person name="Babayeva S."/>
            <person name="Izzatullayeva V."/>
            <person name="Mammadov A."/>
            <person name="Mammadov A."/>
            <person name="Sharifova S."/>
            <person name="Ojaghi J."/>
            <person name="Eynullazada K."/>
            <person name="Bayramov B."/>
            <person name="Abdulazimova A."/>
            <person name="Shahmuradov I."/>
        </authorList>
    </citation>
    <scope>NUCLEOTIDE SEQUENCE [LARGE SCALE GENOMIC DNA]</scope>
    <source>
        <strain evidence="3">AG2017</strain>
        <strain evidence="5">cv. AG2017</strain>
        <tissue evidence="3">Leaf</tissue>
    </source>
</reference>
<dbReference type="SUPFAM" id="SSF52402">
    <property type="entry name" value="Adenine nucleotide alpha hydrolases-like"/>
    <property type="match status" value="1"/>
</dbReference>
<dbReference type="Proteomes" id="UP000197138">
    <property type="component" value="Unassembled WGS sequence"/>
</dbReference>
<accession>A0A218XG63</accession>
<dbReference type="EMBL" id="PGOL01000675">
    <property type="protein sequence ID" value="PKI66421.1"/>
    <property type="molecule type" value="Genomic_DNA"/>
</dbReference>
<sequence>MEAVHEGGSRDVYSHSFNRNSGMRCTVSEIEEESSSNLFEIGQSGSAAAPGKEDAFESSLFSYDIHRGAESEEEDCVYVAVGKDDSSMAALMWTLRSIQASATAMNTIVYLVHVFPEIHFIPSPLGNLPISSVSAEQVETYKSQETVKRGEMLQKFVNTCNAYNVKVDTILIESDMVEKAILDLIPVLNMRQIVLGTPRSSLRRLRSKRGNGIAEILQKVPETCEVKIICDGKEVVLDHTIIDSPVRTPRGGEEGSDGTKQGQEENQCKDYFSCICFKPKTA</sequence>
<organism evidence="2 4">
    <name type="scientific">Punica granatum</name>
    <name type="common">Pomegranate</name>
    <dbReference type="NCBI Taxonomy" id="22663"/>
    <lineage>
        <taxon>Eukaryota</taxon>
        <taxon>Viridiplantae</taxon>
        <taxon>Streptophyta</taxon>
        <taxon>Embryophyta</taxon>
        <taxon>Tracheophyta</taxon>
        <taxon>Spermatophyta</taxon>
        <taxon>Magnoliopsida</taxon>
        <taxon>eudicotyledons</taxon>
        <taxon>Gunneridae</taxon>
        <taxon>Pentapetalae</taxon>
        <taxon>rosids</taxon>
        <taxon>malvids</taxon>
        <taxon>Myrtales</taxon>
        <taxon>Lythraceae</taxon>
        <taxon>Punica</taxon>
    </lineage>
</organism>
<evidence type="ECO:0000313" key="2">
    <source>
        <dbReference type="EMBL" id="OWM83332.1"/>
    </source>
</evidence>
<evidence type="ECO:0000313" key="4">
    <source>
        <dbReference type="Proteomes" id="UP000197138"/>
    </source>
</evidence>
<dbReference type="PANTHER" id="PTHR47382">
    <property type="entry name" value="U-BOX DOMAIN-CONTAINING PROTEIN 52-LIKE"/>
    <property type="match status" value="1"/>
</dbReference>
<dbReference type="AlphaFoldDB" id="A0A218XG63"/>
<name>A0A218XG63_PUNGR</name>
<keyword evidence="5" id="KW-1185">Reference proteome</keyword>
<dbReference type="GeneID" id="116202825"/>
<evidence type="ECO:0000313" key="5">
    <source>
        <dbReference type="Proteomes" id="UP000233551"/>
    </source>
</evidence>
<dbReference type="CDD" id="cd01989">
    <property type="entry name" value="USP_STK_Ubox_N"/>
    <property type="match status" value="1"/>
</dbReference>
<dbReference type="InterPro" id="IPR014729">
    <property type="entry name" value="Rossmann-like_a/b/a_fold"/>
</dbReference>
<evidence type="ECO:0000313" key="3">
    <source>
        <dbReference type="EMBL" id="PKI66421.1"/>
    </source>
</evidence>
<proteinExistence type="predicted"/>
<dbReference type="Proteomes" id="UP000233551">
    <property type="component" value="Unassembled WGS sequence"/>
</dbReference>
<reference evidence="4" key="1">
    <citation type="journal article" date="2017" name="Plant J.">
        <title>The pomegranate (Punica granatum L.) genome and the genomics of punicalagin biosynthesis.</title>
        <authorList>
            <person name="Qin G."/>
            <person name="Xu C."/>
            <person name="Ming R."/>
            <person name="Tang H."/>
            <person name="Guyot R."/>
            <person name="Kramer E.M."/>
            <person name="Hu Y."/>
            <person name="Yi X."/>
            <person name="Qi Y."/>
            <person name="Xu X."/>
            <person name="Gao Z."/>
            <person name="Pan H."/>
            <person name="Jian J."/>
            <person name="Tian Y."/>
            <person name="Yue Z."/>
            <person name="Xu Y."/>
        </authorList>
    </citation>
    <scope>NUCLEOTIDE SEQUENCE [LARGE SCALE GENOMIC DNA]</scope>
    <source>
        <strain evidence="4">cv. Dabenzi</strain>
    </source>
</reference>
<protein>
    <submittedName>
        <fullName evidence="2">Uncharacterized protein</fullName>
    </submittedName>
</protein>
<dbReference type="EMBL" id="MTKT01001932">
    <property type="protein sequence ID" value="OWM83332.1"/>
    <property type="molecule type" value="Genomic_DNA"/>
</dbReference>
<reference evidence="2" key="2">
    <citation type="submission" date="2017-06" db="EMBL/GenBank/DDBJ databases">
        <title>The pomegranate genome and the genomics of punicalagin biosynthesis.</title>
        <authorList>
            <person name="Xu C."/>
        </authorList>
    </citation>
    <scope>NUCLEOTIDE SEQUENCE [LARGE SCALE GENOMIC DNA]</scope>
    <source>
        <tissue evidence="2">Fresh leaf</tissue>
    </source>
</reference>
<gene>
    <name evidence="2" type="ORF">CDL15_Pgr012813</name>
    <name evidence="3" type="ORF">CRG98_013223</name>
</gene>
<dbReference type="OrthoDB" id="1654852at2759"/>
<dbReference type="Gene3D" id="3.40.50.620">
    <property type="entry name" value="HUPs"/>
    <property type="match status" value="1"/>
</dbReference>
<dbReference type="PANTHER" id="PTHR47382:SF3">
    <property type="entry name" value="ADENINE NUCLEOTIDE ALPHA HYDROLASES-LIKE SUPERFAMILY PROTEIN"/>
    <property type="match status" value="1"/>
</dbReference>
<evidence type="ECO:0000256" key="1">
    <source>
        <dbReference type="SAM" id="MobiDB-lite"/>
    </source>
</evidence>
<dbReference type="STRING" id="22663.A0A218XG63"/>
<comment type="caution">
    <text evidence="2">The sequence shown here is derived from an EMBL/GenBank/DDBJ whole genome shotgun (WGS) entry which is preliminary data.</text>
</comment>
<feature type="region of interest" description="Disordered" evidence="1">
    <location>
        <begin position="244"/>
        <end position="264"/>
    </location>
</feature>